<organism evidence="2 3">
    <name type="scientific">Flavobacterium phage vB_FspM_immuto_2-6A</name>
    <dbReference type="NCBI Taxonomy" id="2801477"/>
    <lineage>
        <taxon>Viruses</taxon>
        <taxon>Duplodnaviria</taxon>
        <taxon>Heunggongvirae</taxon>
        <taxon>Uroviricota</taxon>
        <taxon>Caudoviricetes</taxon>
        <taxon>Immutovirus</taxon>
        <taxon>Immutovirus immuto</taxon>
    </lineage>
</organism>
<protein>
    <submittedName>
        <fullName evidence="2">Uncharacterized protein</fullName>
    </submittedName>
</protein>
<accession>A0A7T8ERH2</accession>
<sequence length="182" mass="18925">MENTFDLKKFLVENKLTNNSRLLEVEGAAPTPEEAAKLVANSADKLINSSAIKAVAEKVKENPQAMKELQGILSKFNINLNENTGTINPQDVYKVAKAFAQQAEKEAGEGLNEEGAAGALGVLGFFGGGILGNIIGSMGDVVYTAQEIILGAPNPSHMTETMIGAVVGAIVLAIAGAVLDGE</sequence>
<evidence type="ECO:0000313" key="2">
    <source>
        <dbReference type="EMBL" id="QQO91858.1"/>
    </source>
</evidence>
<dbReference type="EMBL" id="MW353175">
    <property type="protein sequence ID" value="QQO91858.1"/>
    <property type="molecule type" value="Genomic_DNA"/>
</dbReference>
<proteinExistence type="predicted"/>
<evidence type="ECO:0000256" key="1">
    <source>
        <dbReference type="SAM" id="Phobius"/>
    </source>
</evidence>
<keyword evidence="1" id="KW-0472">Membrane</keyword>
<gene>
    <name evidence="2" type="ORF">immuto26A_179</name>
</gene>
<feature type="transmembrane region" description="Helical" evidence="1">
    <location>
        <begin position="162"/>
        <end position="179"/>
    </location>
</feature>
<reference evidence="2 3" key="1">
    <citation type="submission" date="2020-12" db="EMBL/GenBank/DDBJ databases">
        <title>Dynamics of Baltic Sea phages driven by environmental changes.</title>
        <authorList>
            <person name="Hoetzinger M."/>
            <person name="Nilsson E."/>
            <person name="Holmfeldt K."/>
        </authorList>
    </citation>
    <scope>NUCLEOTIDE SEQUENCE [LARGE SCALE GENOMIC DNA]</scope>
</reference>
<keyword evidence="1" id="KW-1133">Transmembrane helix</keyword>
<dbReference type="Proteomes" id="UP000595566">
    <property type="component" value="Segment"/>
</dbReference>
<evidence type="ECO:0000313" key="3">
    <source>
        <dbReference type="Proteomes" id="UP000595566"/>
    </source>
</evidence>
<keyword evidence="3" id="KW-1185">Reference proteome</keyword>
<keyword evidence="1" id="KW-0812">Transmembrane</keyword>
<name>A0A7T8ERH2_9CAUD</name>